<protein>
    <submittedName>
        <fullName evidence="1">Terminase</fullName>
    </submittedName>
</protein>
<dbReference type="InterPro" id="IPR027417">
    <property type="entry name" value="P-loop_NTPase"/>
</dbReference>
<name>A0ABT2T7U5_9FIRM</name>
<dbReference type="Gene3D" id="3.40.50.300">
    <property type="entry name" value="P-loop containing nucleotide triphosphate hydrolases"/>
    <property type="match status" value="1"/>
</dbReference>
<proteinExistence type="predicted"/>
<dbReference type="RefSeq" id="WP_059068390.1">
    <property type="nucleotide sequence ID" value="NZ_JAOQJX010000002.1"/>
</dbReference>
<comment type="caution">
    <text evidence="1">The sequence shown here is derived from an EMBL/GenBank/DDBJ whole genome shotgun (WGS) entry which is preliminary data.</text>
</comment>
<sequence>MDAKRIGRQTPTQSVTLPYTETKGQEAADLYAKTGNELLEWQQLLQCDIMAVNKDGLWVHQKYGYSVSRRNGKSENVLARCLWALTHGERVLYTAHRATTSHAVWERLDRMCEKVGIVITSSFKAFGKEHLYAEGGAVVEFRTRTSSGGLGEGYDVLIIDEAQEYTEAQETSLKYIVSDSDNPQTIMLGTPPTVVSAGTVFVKFRETVLSGKGFDSGWAEWSVDFQTDPNDVDAWYETNPSLGTILTERKIRAEITTDDIDFNIQRLGLWLKYNQKSEISKKEWLELKNDGTPKLIGDIYVGIKYGNTGEYVSMAVAVKTSDGKNFVEALDCRPVRAGNDWILEYLIAINPRCIVVDGANGQQMLLDDMKDARIKNEPIFPKVAEVITANALFEQGVFQHTLRHADQPSLTQAVSNCERRAIGSHGGFGYKAIKEGIEISLLDAVILAHWKCYESKKKKKQQARY</sequence>
<dbReference type="EMBL" id="JAOQJX010000002">
    <property type="protein sequence ID" value="MCU6746338.1"/>
    <property type="molecule type" value="Genomic_DNA"/>
</dbReference>
<keyword evidence="2" id="KW-1185">Reference proteome</keyword>
<evidence type="ECO:0000313" key="1">
    <source>
        <dbReference type="EMBL" id="MCU6746338.1"/>
    </source>
</evidence>
<dbReference type="Proteomes" id="UP001652394">
    <property type="component" value="Unassembled WGS sequence"/>
</dbReference>
<dbReference type="SUPFAM" id="SSF52540">
    <property type="entry name" value="P-loop containing nucleoside triphosphate hydrolases"/>
    <property type="match status" value="1"/>
</dbReference>
<organism evidence="1 2">
    <name type="scientific">Faecalicatena acetigenes</name>
    <dbReference type="NCBI Taxonomy" id="2981790"/>
    <lineage>
        <taxon>Bacteria</taxon>
        <taxon>Bacillati</taxon>
        <taxon>Bacillota</taxon>
        <taxon>Clostridia</taxon>
        <taxon>Lachnospirales</taxon>
        <taxon>Lachnospiraceae</taxon>
        <taxon>Faecalicatena</taxon>
    </lineage>
</organism>
<reference evidence="1 2" key="1">
    <citation type="journal article" date="2021" name="ISME Commun">
        <title>Automated analysis of genomic sequences facilitates high-throughput and comprehensive description of bacteria.</title>
        <authorList>
            <person name="Hitch T.C.A."/>
        </authorList>
    </citation>
    <scope>NUCLEOTIDE SEQUENCE [LARGE SCALE GENOMIC DNA]</scope>
    <source>
        <strain evidence="1 2">H2_18</strain>
    </source>
</reference>
<accession>A0ABT2T7U5</accession>
<evidence type="ECO:0000313" key="2">
    <source>
        <dbReference type="Proteomes" id="UP001652394"/>
    </source>
</evidence>
<gene>
    <name evidence="1" type="ORF">OCV51_01470</name>
</gene>